<dbReference type="InterPro" id="IPR000086">
    <property type="entry name" value="NUDIX_hydrolase_dom"/>
</dbReference>
<dbReference type="GO" id="GO:0005737">
    <property type="term" value="C:cytoplasm"/>
    <property type="evidence" value="ECO:0007669"/>
    <property type="project" value="TreeGrafter"/>
</dbReference>
<dbReference type="InterPro" id="IPR003562">
    <property type="entry name" value="Mutator_MutX_prot"/>
</dbReference>
<dbReference type="Pfam" id="PF00293">
    <property type="entry name" value="NUDIX"/>
    <property type="match status" value="1"/>
</dbReference>
<dbReference type="InterPro" id="IPR020084">
    <property type="entry name" value="NUDIX_hydrolase_CS"/>
</dbReference>
<dbReference type="GO" id="GO:0046872">
    <property type="term" value="F:metal ion binding"/>
    <property type="evidence" value="ECO:0007669"/>
    <property type="project" value="UniProtKB-KW"/>
</dbReference>
<comment type="cofactor">
    <cofactor evidence="1">
        <name>Mg(2+)</name>
        <dbReference type="ChEBI" id="CHEBI:18420"/>
    </cofactor>
</comment>
<dbReference type="PANTHER" id="PTHR43758:SF2">
    <property type="entry name" value="OXIDIZED PURINE NUCLEOSIDE TRIPHOSPHATE HYDROLASE"/>
    <property type="match status" value="1"/>
</dbReference>
<evidence type="ECO:0000256" key="6">
    <source>
        <dbReference type="RuleBase" id="RU003476"/>
    </source>
</evidence>
<dbReference type="GO" id="GO:0006281">
    <property type="term" value="P:DNA repair"/>
    <property type="evidence" value="ECO:0007669"/>
    <property type="project" value="InterPro"/>
</dbReference>
<feature type="domain" description="Nudix hydrolase" evidence="7">
    <location>
        <begin position="1"/>
        <end position="129"/>
    </location>
</feature>
<comment type="similarity">
    <text evidence="2 6">Belongs to the Nudix hydrolase family.</text>
</comment>
<evidence type="ECO:0000259" key="7">
    <source>
        <dbReference type="PROSITE" id="PS51462"/>
    </source>
</evidence>
<dbReference type="InterPro" id="IPR015797">
    <property type="entry name" value="NUDIX_hydrolase-like_dom_sf"/>
</dbReference>
<dbReference type="PANTHER" id="PTHR43758">
    <property type="entry name" value="7,8-DIHYDRO-8-OXOGUANINE TRIPHOSPHATASE"/>
    <property type="match status" value="1"/>
</dbReference>
<dbReference type="Gene3D" id="3.90.79.10">
    <property type="entry name" value="Nucleoside Triphosphate Pyrophosphohydrolase"/>
    <property type="match status" value="1"/>
</dbReference>
<dbReference type="AlphaFoldDB" id="A0A1M6KRI0"/>
<dbReference type="Proteomes" id="UP000242497">
    <property type="component" value="Unassembled WGS sequence"/>
</dbReference>
<evidence type="ECO:0000256" key="1">
    <source>
        <dbReference type="ARBA" id="ARBA00001946"/>
    </source>
</evidence>
<keyword evidence="5" id="KW-0460">Magnesium</keyword>
<keyword evidence="4 6" id="KW-0378">Hydrolase</keyword>
<gene>
    <name evidence="8" type="ORF">SAMN02744037_00449</name>
</gene>
<dbReference type="PRINTS" id="PR01402">
    <property type="entry name" value="MUTATORMUTX"/>
</dbReference>
<evidence type="ECO:0000256" key="4">
    <source>
        <dbReference type="ARBA" id="ARBA00022801"/>
    </source>
</evidence>
<reference evidence="9" key="1">
    <citation type="submission" date="2016-11" db="EMBL/GenBank/DDBJ databases">
        <authorList>
            <person name="Varghese N."/>
            <person name="Submissions S."/>
        </authorList>
    </citation>
    <scope>NUCLEOTIDE SEQUENCE [LARGE SCALE GENOMIC DNA]</scope>
    <source>
        <strain evidence="9">DSM 15518</strain>
    </source>
</reference>
<dbReference type="CDD" id="cd18886">
    <property type="entry name" value="NUDIX_MutT_Nudt1"/>
    <property type="match status" value="1"/>
</dbReference>
<dbReference type="GO" id="GO:0008413">
    <property type="term" value="F:8-oxo-7,8-dihydroguanosine triphosphate pyrophosphatase activity"/>
    <property type="evidence" value="ECO:0007669"/>
    <property type="project" value="InterPro"/>
</dbReference>
<dbReference type="PRINTS" id="PR00502">
    <property type="entry name" value="NUDIXFAMILY"/>
</dbReference>
<dbReference type="STRING" id="1123349.SAMN02744037_00449"/>
<proteinExistence type="inferred from homology"/>
<accession>A0A1M6KRI0</accession>
<keyword evidence="9" id="KW-1185">Reference proteome</keyword>
<evidence type="ECO:0000256" key="3">
    <source>
        <dbReference type="ARBA" id="ARBA00022723"/>
    </source>
</evidence>
<dbReference type="PROSITE" id="PS51462">
    <property type="entry name" value="NUDIX"/>
    <property type="match status" value="1"/>
</dbReference>
<evidence type="ECO:0000313" key="9">
    <source>
        <dbReference type="Proteomes" id="UP000242497"/>
    </source>
</evidence>
<sequence length="153" mass="17909">MKNSTICYIEKDGKTLMLHRNKKQNDIHEGKWVGLGGKMEQGETPEECIIREVKEESGLNIKSPKLKGILTFPKFKDNEDWYVFVFTASEFTGNIIDCDEGELKWIDNDEILNLNLWEGDKLFLKWMNEDKFFSGKLVYENGELLENKVVFYD</sequence>
<dbReference type="OrthoDB" id="9804563at2"/>
<protein>
    <submittedName>
        <fullName evidence="8">8-oxo-dGTP diphosphatase</fullName>
    </submittedName>
</protein>
<dbReference type="RefSeq" id="WP_072886859.1">
    <property type="nucleotide sequence ID" value="NZ_FRAE01000008.1"/>
</dbReference>
<dbReference type="PROSITE" id="PS00893">
    <property type="entry name" value="NUDIX_BOX"/>
    <property type="match status" value="1"/>
</dbReference>
<evidence type="ECO:0000256" key="5">
    <source>
        <dbReference type="ARBA" id="ARBA00022842"/>
    </source>
</evidence>
<keyword evidence="3" id="KW-0479">Metal-binding</keyword>
<evidence type="ECO:0000256" key="2">
    <source>
        <dbReference type="ARBA" id="ARBA00005582"/>
    </source>
</evidence>
<dbReference type="EMBL" id="FRAE01000008">
    <property type="protein sequence ID" value="SHJ61504.1"/>
    <property type="molecule type" value="Genomic_DNA"/>
</dbReference>
<name>A0A1M6KRI0_9FIRM</name>
<organism evidence="8 9">
    <name type="scientific">Tepidibacter formicigenes DSM 15518</name>
    <dbReference type="NCBI Taxonomy" id="1123349"/>
    <lineage>
        <taxon>Bacteria</taxon>
        <taxon>Bacillati</taxon>
        <taxon>Bacillota</taxon>
        <taxon>Clostridia</taxon>
        <taxon>Peptostreptococcales</taxon>
        <taxon>Peptostreptococcaceae</taxon>
        <taxon>Tepidibacter</taxon>
    </lineage>
</organism>
<evidence type="ECO:0000313" key="8">
    <source>
        <dbReference type="EMBL" id="SHJ61504.1"/>
    </source>
</evidence>
<dbReference type="SUPFAM" id="SSF55811">
    <property type="entry name" value="Nudix"/>
    <property type="match status" value="1"/>
</dbReference>
<dbReference type="InterPro" id="IPR020476">
    <property type="entry name" value="Nudix_hydrolase"/>
</dbReference>